<gene>
    <name evidence="10" type="ORF">KR51_00007060</name>
</gene>
<dbReference type="Gene3D" id="1.10.287.130">
    <property type="match status" value="1"/>
</dbReference>
<evidence type="ECO:0000256" key="7">
    <source>
        <dbReference type="ARBA" id="ARBA00023012"/>
    </source>
</evidence>
<dbReference type="SMART" id="SM00388">
    <property type="entry name" value="HisKA"/>
    <property type="match status" value="1"/>
</dbReference>
<dbReference type="AlphaFoldDB" id="U5DDN2"/>
<dbReference type="GO" id="GO:0005886">
    <property type="term" value="C:plasma membrane"/>
    <property type="evidence" value="ECO:0007669"/>
    <property type="project" value="TreeGrafter"/>
</dbReference>
<keyword evidence="5" id="KW-0808">Transferase</keyword>
<dbReference type="CDD" id="cd16922">
    <property type="entry name" value="HATPase_EvgS-ArcB-TorS-like"/>
    <property type="match status" value="1"/>
</dbReference>
<feature type="domain" description="Histidine kinase" evidence="9">
    <location>
        <begin position="336"/>
        <end position="554"/>
    </location>
</feature>
<dbReference type="STRING" id="582515.KR51_00007060"/>
<dbReference type="CDD" id="cd00082">
    <property type="entry name" value="HisKA"/>
    <property type="match status" value="1"/>
</dbReference>
<dbReference type="PRINTS" id="PR00344">
    <property type="entry name" value="BCTRLSENSOR"/>
</dbReference>
<keyword evidence="11" id="KW-1185">Reference proteome</keyword>
<evidence type="ECO:0000259" key="9">
    <source>
        <dbReference type="PROSITE" id="PS50109"/>
    </source>
</evidence>
<dbReference type="PATRIC" id="fig|582515.4.peg.786"/>
<comment type="caution">
    <text evidence="10">The sequence shown here is derived from an EMBL/GenBank/DDBJ whole genome shotgun (WGS) entry which is preliminary data.</text>
</comment>
<evidence type="ECO:0000313" key="10">
    <source>
        <dbReference type="EMBL" id="ERN42613.1"/>
    </source>
</evidence>
<evidence type="ECO:0000256" key="8">
    <source>
        <dbReference type="ARBA" id="ARBA00074306"/>
    </source>
</evidence>
<dbReference type="EC" id="2.7.13.3" evidence="3"/>
<evidence type="ECO:0000256" key="3">
    <source>
        <dbReference type="ARBA" id="ARBA00012438"/>
    </source>
</evidence>
<proteinExistence type="inferred from homology"/>
<dbReference type="SUPFAM" id="SSF55874">
    <property type="entry name" value="ATPase domain of HSP90 chaperone/DNA topoisomerase II/histidine kinase"/>
    <property type="match status" value="1"/>
</dbReference>
<sequence length="558" mass="60463">MTDRSGVAAGFAVPPPGVTPLRLLIASERANEVNAVLSALAAPGLYYTYESTASLTAARSLSNNGNYDALLWVEREQLLSAPDELLSVLRNLRQVVPELPVVLVTDLLDAGVTCQRHELEVMGVVCVCGSLASLPQVLSNLVSSSPAARAARGTPNLTEPLAESQVLGLLLAGESMEAILAALVELQERIPKGRAELLQLQELTGWQVEAGGEEHSPLLAVVADHAAVLAAGEAIALRQSESPKSAAVLAFWSKSKMRSLLLVPVIACGQLLGAIGMQCDRDVPWGRSERTAVRQAATYCALGLEQMRTCERLRHLEQDVCAARADLHARSEMLATMSHDLRTPLASILGFAGMLKQQIYGRLNLKQLEYVQLLFDCGEYLLALIEDLLDLSKIDVGREDLTLETVCIREVCEASLSLVHEAARVRGLELQLEIATDAIACVADRRRLQQILVNLLANAVKFTEVGMVQLRVERANNCIAFATIDTGIGIKPEDLDKLFQPFQQIDSPLNRKQRGTGLGLVLSQKLAQLHDGEIFVESEFGCGSCFTLKLPIRTLEAE</sequence>
<dbReference type="Pfam" id="PF02518">
    <property type="entry name" value="HATPase_c"/>
    <property type="match status" value="1"/>
</dbReference>
<dbReference type="InterPro" id="IPR036097">
    <property type="entry name" value="HisK_dim/P_sf"/>
</dbReference>
<dbReference type="PROSITE" id="PS50109">
    <property type="entry name" value="HIS_KIN"/>
    <property type="match status" value="1"/>
</dbReference>
<dbReference type="InterPro" id="IPR003018">
    <property type="entry name" value="GAF"/>
</dbReference>
<dbReference type="SMART" id="SM00387">
    <property type="entry name" value="HATPase_c"/>
    <property type="match status" value="1"/>
</dbReference>
<dbReference type="RefSeq" id="WP_022604761.1">
    <property type="nucleotide sequence ID" value="NZ_ASSJ01000015.1"/>
</dbReference>
<evidence type="ECO:0000256" key="6">
    <source>
        <dbReference type="ARBA" id="ARBA00022777"/>
    </source>
</evidence>
<dbReference type="InterPro" id="IPR004358">
    <property type="entry name" value="Sig_transdc_His_kin-like_C"/>
</dbReference>
<dbReference type="eggNOG" id="COG2205">
    <property type="taxonomic scope" value="Bacteria"/>
</dbReference>
<keyword evidence="6 10" id="KW-0418">Kinase</keyword>
<reference evidence="10 11" key="1">
    <citation type="submission" date="2013-05" db="EMBL/GenBank/DDBJ databases">
        <title>Draft genome sequence of Rubidibacter lacunae KORDI 51-2.</title>
        <authorList>
            <person name="Choi D.H."/>
            <person name="Noh J.H."/>
            <person name="Kwon K.-K."/>
            <person name="Lee J.-H."/>
            <person name="Ryu J.-Y."/>
        </authorList>
    </citation>
    <scope>NUCLEOTIDE SEQUENCE [LARGE SCALE GENOMIC DNA]</scope>
    <source>
        <strain evidence="10 11">KORDI 51-2</strain>
    </source>
</reference>
<keyword evidence="7" id="KW-0902">Two-component regulatory system</keyword>
<dbReference type="SUPFAM" id="SSF55781">
    <property type="entry name" value="GAF domain-like"/>
    <property type="match status" value="1"/>
</dbReference>
<dbReference type="GO" id="GO:0009927">
    <property type="term" value="F:histidine phosphotransfer kinase activity"/>
    <property type="evidence" value="ECO:0007669"/>
    <property type="project" value="TreeGrafter"/>
</dbReference>
<evidence type="ECO:0000256" key="1">
    <source>
        <dbReference type="ARBA" id="ARBA00000085"/>
    </source>
</evidence>
<dbReference type="InterPro" id="IPR003594">
    <property type="entry name" value="HATPase_dom"/>
</dbReference>
<organism evidence="10 11">
    <name type="scientific">Rubidibacter lacunae KORDI 51-2</name>
    <dbReference type="NCBI Taxonomy" id="582515"/>
    <lineage>
        <taxon>Bacteria</taxon>
        <taxon>Bacillati</taxon>
        <taxon>Cyanobacteriota</taxon>
        <taxon>Cyanophyceae</taxon>
        <taxon>Oscillatoriophycideae</taxon>
        <taxon>Chroococcales</taxon>
        <taxon>Aphanothecaceae</taxon>
        <taxon>Rubidibacter</taxon>
    </lineage>
</organism>
<dbReference type="SMART" id="SM00065">
    <property type="entry name" value="GAF"/>
    <property type="match status" value="1"/>
</dbReference>
<dbReference type="InterPro" id="IPR005467">
    <property type="entry name" value="His_kinase_dom"/>
</dbReference>
<comment type="catalytic activity">
    <reaction evidence="1">
        <text>ATP + protein L-histidine = ADP + protein N-phospho-L-histidine.</text>
        <dbReference type="EC" id="2.7.13.3"/>
    </reaction>
</comment>
<evidence type="ECO:0000256" key="5">
    <source>
        <dbReference type="ARBA" id="ARBA00022679"/>
    </source>
</evidence>
<dbReference type="Gene3D" id="3.30.450.40">
    <property type="match status" value="1"/>
</dbReference>
<dbReference type="FunFam" id="3.30.565.10:FF:000010">
    <property type="entry name" value="Sensor histidine kinase RcsC"/>
    <property type="match status" value="1"/>
</dbReference>
<comment type="similarity">
    <text evidence="2">In the N-terminal section; belongs to the phytochrome family.</text>
</comment>
<evidence type="ECO:0000256" key="4">
    <source>
        <dbReference type="ARBA" id="ARBA00022553"/>
    </source>
</evidence>
<accession>U5DDN2</accession>
<protein>
    <recommendedName>
        <fullName evidence="8">Circadian input-output histidine kinase CikA</fullName>
        <ecNumber evidence="3">2.7.13.3</ecNumber>
    </recommendedName>
</protein>
<evidence type="ECO:0000313" key="11">
    <source>
        <dbReference type="Proteomes" id="UP000016960"/>
    </source>
</evidence>
<dbReference type="Pfam" id="PF01590">
    <property type="entry name" value="GAF"/>
    <property type="match status" value="1"/>
</dbReference>
<dbReference type="PANTHER" id="PTHR43047:SF63">
    <property type="entry name" value="HISTIDINE KINASE"/>
    <property type="match status" value="1"/>
</dbReference>
<dbReference type="Gene3D" id="3.30.565.10">
    <property type="entry name" value="Histidine kinase-like ATPase, C-terminal domain"/>
    <property type="match status" value="1"/>
</dbReference>
<dbReference type="GO" id="GO:0000155">
    <property type="term" value="F:phosphorelay sensor kinase activity"/>
    <property type="evidence" value="ECO:0007669"/>
    <property type="project" value="InterPro"/>
</dbReference>
<dbReference type="InterPro" id="IPR029016">
    <property type="entry name" value="GAF-like_dom_sf"/>
</dbReference>
<dbReference type="SUPFAM" id="SSF47384">
    <property type="entry name" value="Homodimeric domain of signal transducing histidine kinase"/>
    <property type="match status" value="1"/>
</dbReference>
<dbReference type="OrthoDB" id="459598at2"/>
<dbReference type="PANTHER" id="PTHR43047">
    <property type="entry name" value="TWO-COMPONENT HISTIDINE PROTEIN KINASE"/>
    <property type="match status" value="1"/>
</dbReference>
<dbReference type="EMBL" id="ASSJ01000015">
    <property type="protein sequence ID" value="ERN42613.1"/>
    <property type="molecule type" value="Genomic_DNA"/>
</dbReference>
<dbReference type="Proteomes" id="UP000016960">
    <property type="component" value="Unassembled WGS sequence"/>
</dbReference>
<dbReference type="InterPro" id="IPR036890">
    <property type="entry name" value="HATPase_C_sf"/>
</dbReference>
<name>U5DDN2_9CHRO</name>
<keyword evidence="4" id="KW-0597">Phosphoprotein</keyword>
<dbReference type="InterPro" id="IPR003661">
    <property type="entry name" value="HisK_dim/P_dom"/>
</dbReference>
<dbReference type="InParanoid" id="U5DDN2"/>
<evidence type="ECO:0000256" key="2">
    <source>
        <dbReference type="ARBA" id="ARBA00006402"/>
    </source>
</evidence>
<dbReference type="Pfam" id="PF00512">
    <property type="entry name" value="HisKA"/>
    <property type="match status" value="1"/>
</dbReference>